<dbReference type="Pfam" id="PF11028">
    <property type="entry name" value="TMEM260-like"/>
    <property type="match status" value="1"/>
</dbReference>
<reference evidence="2" key="1">
    <citation type="journal article" date="2020" name="mSystems">
        <title>Genome- and Community-Level Interaction Insights into Carbon Utilization and Element Cycling Functions of Hydrothermarchaeota in Hydrothermal Sediment.</title>
        <authorList>
            <person name="Zhou Z."/>
            <person name="Liu Y."/>
            <person name="Xu W."/>
            <person name="Pan J."/>
            <person name="Luo Z.H."/>
            <person name="Li M."/>
        </authorList>
    </citation>
    <scope>NUCLEOTIDE SEQUENCE [LARGE SCALE GENOMIC DNA]</scope>
    <source>
        <strain evidence="2">SpSt-697</strain>
    </source>
</reference>
<sequence length="575" mass="69328">MFITLVKKKILYNWHFLYFLLLFLILFSTLSPSVGLIDAGELIFGIEYLNILHPTGYPFFTLLGKVFFLFLPFLPPAFKGNLFSFFIGFLAIIILYFLIKKITNDKLISLIFITIFAFSNLFWSIVNEIEVYSLVVFLIVLICYLFLKSKKINITYFLFYILGISLTHHLMILAIILPILIYFFLTKKKKITILLIFLFLGFSFYLYLPIRASLKPLFNWGNPKDFLRFFWHISGKQYRIWSFSLSMEEVIRNFFKEINFLLKEMLYFYFLLSFWGIYFLFKKNKNFALILIFTVIIGILNAVNYGIPDIQPYYLPAFIPLIIFSAEGFVNIKVFCQKIIKSAFLVLTFLLLIILNYQNNNKRNYYLAEDFTFNILQSLPENALVITDWWDFYSPSLYFRHLKKIRQDLIIIDKELLRRTFYLEYLKKVYSNFLDTVKEELKEYEKYLYQFEYGKLKNNLDIQRAYVKLLKKFIENKKEKAFIVYLNLRDYDLKALLINKKLIPYFLAFQVKDTGEYEYYDFNNLKYRRPQKILNERENLIIDYYKKMINLNIYFLEKSNQKEKIEELKKILLKF</sequence>
<evidence type="ECO:0000256" key="1">
    <source>
        <dbReference type="SAM" id="Phobius"/>
    </source>
</evidence>
<dbReference type="InterPro" id="IPR052724">
    <property type="entry name" value="GT117_domain-containing"/>
</dbReference>
<feature type="transmembrane region" description="Helical" evidence="1">
    <location>
        <begin position="265"/>
        <end position="281"/>
    </location>
</feature>
<feature type="transmembrane region" description="Helical" evidence="1">
    <location>
        <begin position="339"/>
        <end position="357"/>
    </location>
</feature>
<feature type="transmembrane region" description="Helical" evidence="1">
    <location>
        <begin position="159"/>
        <end position="185"/>
    </location>
</feature>
<feature type="transmembrane region" description="Helical" evidence="1">
    <location>
        <begin position="57"/>
        <end position="74"/>
    </location>
</feature>
<proteinExistence type="predicted"/>
<feature type="transmembrane region" description="Helical" evidence="1">
    <location>
        <begin position="16"/>
        <end position="37"/>
    </location>
</feature>
<keyword evidence="1" id="KW-1133">Transmembrane helix</keyword>
<dbReference type="PANTHER" id="PTHR16214">
    <property type="entry name" value="TRANSMEMBRANE PROTEIN 260"/>
    <property type="match status" value="1"/>
</dbReference>
<name>A0A7V3ZVL5_UNCW3</name>
<gene>
    <name evidence="2" type="ORF">ENU74_04990</name>
</gene>
<dbReference type="EMBL" id="DTDR01000121">
    <property type="protein sequence ID" value="HGK63927.1"/>
    <property type="molecule type" value="Genomic_DNA"/>
</dbReference>
<feature type="transmembrane region" description="Helical" evidence="1">
    <location>
        <begin position="313"/>
        <end position="332"/>
    </location>
</feature>
<feature type="transmembrane region" description="Helical" evidence="1">
    <location>
        <begin position="80"/>
        <end position="99"/>
    </location>
</feature>
<comment type="caution">
    <text evidence="2">The sequence shown here is derived from an EMBL/GenBank/DDBJ whole genome shotgun (WGS) entry which is preliminary data.</text>
</comment>
<feature type="transmembrane region" description="Helical" evidence="1">
    <location>
        <begin position="191"/>
        <end position="208"/>
    </location>
</feature>
<feature type="transmembrane region" description="Helical" evidence="1">
    <location>
        <begin position="106"/>
        <end position="125"/>
    </location>
</feature>
<keyword evidence="1" id="KW-0812">Transmembrane</keyword>
<dbReference type="AlphaFoldDB" id="A0A7V3ZVL5"/>
<keyword evidence="1" id="KW-0472">Membrane</keyword>
<feature type="transmembrane region" description="Helical" evidence="1">
    <location>
        <begin position="131"/>
        <end position="147"/>
    </location>
</feature>
<organism evidence="2">
    <name type="scientific">candidate division WOR-3 bacterium</name>
    <dbReference type="NCBI Taxonomy" id="2052148"/>
    <lineage>
        <taxon>Bacteria</taxon>
        <taxon>Bacteria division WOR-3</taxon>
    </lineage>
</organism>
<accession>A0A7V3ZVL5</accession>
<protein>
    <submittedName>
        <fullName evidence="2">DUF2723 domain-containing protein</fullName>
    </submittedName>
</protein>
<dbReference type="PANTHER" id="PTHR16214:SF3">
    <property type="entry name" value="TRANSMEMBRANE PROTEIN 260"/>
    <property type="match status" value="1"/>
</dbReference>
<feature type="transmembrane region" description="Helical" evidence="1">
    <location>
        <begin position="288"/>
        <end position="307"/>
    </location>
</feature>
<dbReference type="InterPro" id="IPR021280">
    <property type="entry name" value="TMEM260-like"/>
</dbReference>
<evidence type="ECO:0000313" key="2">
    <source>
        <dbReference type="EMBL" id="HGK63927.1"/>
    </source>
</evidence>